<dbReference type="CDD" id="cd00124">
    <property type="entry name" value="MYSc"/>
    <property type="match status" value="1"/>
</dbReference>
<dbReference type="InterPro" id="IPR000857">
    <property type="entry name" value="MyTH4_dom"/>
</dbReference>
<dbReference type="AlphaFoldDB" id="A0A7S3PNL3"/>
<keyword evidence="3 6" id="KW-0518">Myosin</keyword>
<keyword evidence="4 6" id="KW-0505">Motor protein</keyword>
<dbReference type="PROSITE" id="PS50020">
    <property type="entry name" value="WW_DOMAIN_2"/>
    <property type="match status" value="1"/>
</dbReference>
<dbReference type="PROSITE" id="PS50096">
    <property type="entry name" value="IQ"/>
    <property type="match status" value="1"/>
</dbReference>
<evidence type="ECO:0000256" key="5">
    <source>
        <dbReference type="ARBA" id="ARBA00023203"/>
    </source>
</evidence>
<dbReference type="PANTHER" id="PTHR13140">
    <property type="entry name" value="MYOSIN"/>
    <property type="match status" value="1"/>
</dbReference>
<dbReference type="Gene3D" id="1.10.10.820">
    <property type="match status" value="1"/>
</dbReference>
<keyword evidence="5 6" id="KW-0009">Actin-binding</keyword>
<dbReference type="SUPFAM" id="SSF52540">
    <property type="entry name" value="P-loop containing nucleoside triphosphate hydrolases"/>
    <property type="match status" value="1"/>
</dbReference>
<dbReference type="Pfam" id="PF00784">
    <property type="entry name" value="MyTH4"/>
    <property type="match status" value="1"/>
</dbReference>
<dbReference type="InterPro" id="IPR001609">
    <property type="entry name" value="Myosin_head_motor_dom-like"/>
</dbReference>
<dbReference type="Gene3D" id="1.20.120.720">
    <property type="entry name" value="Myosin VI head, motor domain, U50 subdomain"/>
    <property type="match status" value="1"/>
</dbReference>
<evidence type="ECO:0000259" key="9">
    <source>
        <dbReference type="PROSITE" id="PS51456"/>
    </source>
</evidence>
<evidence type="ECO:0000256" key="6">
    <source>
        <dbReference type="PROSITE-ProRule" id="PRU00782"/>
    </source>
</evidence>
<evidence type="ECO:0000256" key="3">
    <source>
        <dbReference type="ARBA" id="ARBA00023123"/>
    </source>
</evidence>
<evidence type="ECO:0000256" key="1">
    <source>
        <dbReference type="ARBA" id="ARBA00022741"/>
    </source>
</evidence>
<protein>
    <recommendedName>
        <fullName evidence="11">Myosin motor domain-containing protein</fullName>
    </recommendedName>
</protein>
<dbReference type="Gene3D" id="1.20.58.530">
    <property type="match status" value="1"/>
</dbReference>
<accession>A0A7S3PNL3</accession>
<dbReference type="Gene3D" id="3.40.850.10">
    <property type="entry name" value="Kinesin motor domain"/>
    <property type="match status" value="1"/>
</dbReference>
<dbReference type="InterPro" id="IPR001202">
    <property type="entry name" value="WW_dom"/>
</dbReference>
<dbReference type="InterPro" id="IPR036020">
    <property type="entry name" value="WW_dom_sf"/>
</dbReference>
<name>A0A7S3PNL3_9STRA</name>
<organism evidence="10">
    <name type="scientific">Aplanochytrium stocchinoi</name>
    <dbReference type="NCBI Taxonomy" id="215587"/>
    <lineage>
        <taxon>Eukaryota</taxon>
        <taxon>Sar</taxon>
        <taxon>Stramenopiles</taxon>
        <taxon>Bigyra</taxon>
        <taxon>Labyrinthulomycetes</taxon>
        <taxon>Thraustochytrida</taxon>
        <taxon>Thraustochytriidae</taxon>
        <taxon>Aplanochytrium</taxon>
    </lineage>
</organism>
<gene>
    <name evidence="10" type="ORF">ASTO00021_LOCUS15350</name>
</gene>
<dbReference type="SUPFAM" id="SSF51045">
    <property type="entry name" value="WW domain"/>
    <property type="match status" value="1"/>
</dbReference>
<dbReference type="Gene3D" id="1.20.5.4820">
    <property type="match status" value="1"/>
</dbReference>
<keyword evidence="1 6" id="KW-0547">Nucleotide-binding</keyword>
<dbReference type="Gene3D" id="2.20.70.10">
    <property type="match status" value="1"/>
</dbReference>
<dbReference type="EMBL" id="HBIN01020110">
    <property type="protein sequence ID" value="CAE0445331.1"/>
    <property type="molecule type" value="Transcribed_RNA"/>
</dbReference>
<dbReference type="InterPro" id="IPR027417">
    <property type="entry name" value="P-loop_NTPase"/>
</dbReference>
<evidence type="ECO:0000259" key="8">
    <source>
        <dbReference type="PROSITE" id="PS51016"/>
    </source>
</evidence>
<dbReference type="GO" id="GO:0005524">
    <property type="term" value="F:ATP binding"/>
    <property type="evidence" value="ECO:0007669"/>
    <property type="project" value="UniProtKB-UniRule"/>
</dbReference>
<evidence type="ECO:0000256" key="2">
    <source>
        <dbReference type="ARBA" id="ARBA00022840"/>
    </source>
</evidence>
<reference evidence="10" key="1">
    <citation type="submission" date="2021-01" db="EMBL/GenBank/DDBJ databases">
        <authorList>
            <person name="Corre E."/>
            <person name="Pelletier E."/>
            <person name="Niang G."/>
            <person name="Scheremetjew M."/>
            <person name="Finn R."/>
            <person name="Kale V."/>
            <person name="Holt S."/>
            <person name="Cochrane G."/>
            <person name="Meng A."/>
            <person name="Brown T."/>
            <person name="Cohen L."/>
        </authorList>
    </citation>
    <scope>NUCLEOTIDE SEQUENCE</scope>
    <source>
        <strain evidence="10">GSBS06</strain>
    </source>
</reference>
<dbReference type="SMART" id="SM00242">
    <property type="entry name" value="MYSc"/>
    <property type="match status" value="1"/>
</dbReference>
<proteinExistence type="inferred from homology"/>
<dbReference type="InterPro" id="IPR036961">
    <property type="entry name" value="Kinesin_motor_dom_sf"/>
</dbReference>
<feature type="region of interest" description="Actin-binding" evidence="6">
    <location>
        <begin position="658"/>
        <end position="680"/>
    </location>
</feature>
<feature type="binding site" evidence="6">
    <location>
        <begin position="207"/>
        <end position="214"/>
    </location>
    <ligand>
        <name>ATP</name>
        <dbReference type="ChEBI" id="CHEBI:30616"/>
    </ligand>
</feature>
<evidence type="ECO:0008006" key="11">
    <source>
        <dbReference type="Google" id="ProtNLM"/>
    </source>
</evidence>
<dbReference type="GO" id="GO:0003774">
    <property type="term" value="F:cytoskeletal motor activity"/>
    <property type="evidence" value="ECO:0007669"/>
    <property type="project" value="UniProtKB-UniRule"/>
</dbReference>
<dbReference type="Pfam" id="PF00063">
    <property type="entry name" value="Myosin_head"/>
    <property type="match status" value="1"/>
</dbReference>
<keyword evidence="2 6" id="KW-0067">ATP-binding</keyword>
<comment type="similarity">
    <text evidence="6">Belongs to the TRAFAC class myosin-kinesin ATPase superfamily. Myosin family.</text>
</comment>
<dbReference type="InterPro" id="IPR038185">
    <property type="entry name" value="MyTH4_dom_sf"/>
</dbReference>
<dbReference type="PROSITE" id="PS51456">
    <property type="entry name" value="MYOSIN_MOTOR"/>
    <property type="match status" value="1"/>
</dbReference>
<evidence type="ECO:0000256" key="4">
    <source>
        <dbReference type="ARBA" id="ARBA00023175"/>
    </source>
</evidence>
<evidence type="ECO:0000313" key="10">
    <source>
        <dbReference type="EMBL" id="CAE0445331.1"/>
    </source>
</evidence>
<dbReference type="PROSITE" id="PS51016">
    <property type="entry name" value="MYTH4"/>
    <property type="match status" value="1"/>
</dbReference>
<evidence type="ECO:0000259" key="7">
    <source>
        <dbReference type="PROSITE" id="PS50020"/>
    </source>
</evidence>
<feature type="domain" description="WW" evidence="7">
    <location>
        <begin position="1"/>
        <end position="30"/>
    </location>
</feature>
<dbReference type="GO" id="GO:0016459">
    <property type="term" value="C:myosin complex"/>
    <property type="evidence" value="ECO:0007669"/>
    <property type="project" value="UniProtKB-KW"/>
</dbReference>
<feature type="domain" description="MyTH4" evidence="8">
    <location>
        <begin position="968"/>
        <end position="1127"/>
    </location>
</feature>
<feature type="domain" description="Myosin motor" evidence="9">
    <location>
        <begin position="108"/>
        <end position="781"/>
    </location>
</feature>
<dbReference type="CDD" id="cd00201">
    <property type="entry name" value="WW"/>
    <property type="match status" value="1"/>
</dbReference>
<dbReference type="PRINTS" id="PR00193">
    <property type="entry name" value="MYOSINHEAVY"/>
</dbReference>
<dbReference type="GO" id="GO:0003779">
    <property type="term" value="F:actin binding"/>
    <property type="evidence" value="ECO:0007669"/>
    <property type="project" value="UniProtKB-KW"/>
</dbReference>
<dbReference type="Gene3D" id="1.25.40.530">
    <property type="entry name" value="MyTH4 domain"/>
    <property type="match status" value="1"/>
</dbReference>
<sequence length="1127" mass="128575">MGWVEKKTIEGLPYYYDAASDEITWETPEELMTREEIENNKGEWTWIPDQHELWVPARRVETKGDGSVICLTEENKKITIPKSREVTGPGGRKMKVDFWPLKRSSLLHSEEDLVMLDELNEAVILNNLRARYKDDLLYTWVGAARSVLVAVNPYKRLPLYGNDQIDLYRAPPPNTKLEPHVFDIANDSFNSMLFGTRTSNQSVLISGESGAGKTVATKQCLSFLARISGSERNVEERVIAANPLLEAFGNAQTIRNNNSSRFGKYIKIYFDPSQRVITAADIDNYLLEKARLVYQQKGERNFHVMYQLTKAGEYGLGAPQNYRYTNQSGLFDAKDIDDLEEYDGVQAAMDELGFSSEEKDFAFTVAAGILNLGNSEFSGKKEKGNVMGSVLKSKQPVNEAARLFGVAEADLEKVMNYRSISVRGKTAVIPLDPENARGSCDSLSMAIYGRLFNWLVRKVNASLQGDAKDSKSVYIGILDIFGFEIFEQNSFEQLCINYANEKLQQQFNRTTFKEEEALYVSEGIKFTHVEFIDNQQVLDMIEQPPRGILPMLDDECLVPEGSDTKFINKVEETHAKNPKFQTDVHRKLNDSFNFEIDHYAGVVNYNADGFMVKNRDNMFFDQYVLCSRSSHALMQELFPKGKGNINNVSQSKQFRGQLTELMDSLAKTESRYIRCIKPNAQQVSDKFESPLVVDQLRYSGVFEAVEIRRQGYPFRLRYNQFACKYSCVNGNYSYRTAAKDYKKRCQEIIDSAKDDFTECVFGKTMVLYRTKEHRTLTLRRELALETIIPKCQAVMRGHLPREMKRRCYKCQDEIAEALRVANDIDLLTEAIENVEPTIGPHYMKLFPGVMPTNLERAKRHREALQRWVDLEAVLTRLNAVEEPSQGELDEMQAALAEAKTILDVPRTSVQQKQYDKALVQVHYMDIKLTDAFLQSNGNRYDNLSKYKGLRDIMDYAKGKKAQETMCVWQKAKCKKTLTPIEDKEVQKVAKKLNEQILMYAELKKNPDPNGAALEFLRTAMESDALKDEAYCLLIKMTSQVPEEQQQSGFKCWDLLGAVITNFIPSNRDLELITIMHFRGAPGGLQQNYLSAFHETKYADEVRPNVNNLMAAINSTKNAGRTRYSVRA</sequence>